<accession>A0AAI8FSE3</accession>
<dbReference type="RefSeq" id="WP_024533567.1">
    <property type="nucleotide sequence ID" value="NC_007880.1"/>
</dbReference>
<evidence type="ECO:0000313" key="2">
    <source>
        <dbReference type="Proteomes" id="UP000031874"/>
    </source>
</evidence>
<dbReference type="PANTHER" id="PTHR16128">
    <property type="entry name" value="FAD/NAD(P)-BINDING OXIDOREDUCTASE FAMILY PROTEIN"/>
    <property type="match status" value="1"/>
</dbReference>
<organism evidence="1 2">
    <name type="scientific">Francisella tularensis subsp. holarctica (strain LVS)</name>
    <dbReference type="NCBI Taxonomy" id="376619"/>
    <lineage>
        <taxon>Bacteria</taxon>
        <taxon>Pseudomonadati</taxon>
        <taxon>Pseudomonadota</taxon>
        <taxon>Gammaproteobacteria</taxon>
        <taxon>Thiotrichales</taxon>
        <taxon>Francisellaceae</taxon>
        <taxon>Francisella</taxon>
    </lineage>
</organism>
<reference evidence="1 2" key="1">
    <citation type="journal article" date="2015" name="Genome Announc.">
        <title>Genome sequencing of 18 francisella strains to aid in assay development and testing.</title>
        <authorList>
            <person name="Johnson S.L."/>
            <person name="Daligault H.E."/>
            <person name="Davenport K.W."/>
            <person name="Coyne S.R."/>
            <person name="Frey K.G."/>
            <person name="Koroleva G.I."/>
            <person name="Broomall S.M."/>
            <person name="Bishop-Lilly K.A."/>
            <person name="Bruce D.C."/>
            <person name="Chertkov O."/>
            <person name="Freitas T."/>
            <person name="Jaissle J."/>
            <person name="Ladner J.T."/>
            <person name="Rosenzweig C.N."/>
            <person name="Gibbons H.S."/>
            <person name="Palacios G.F."/>
            <person name="Redden C.L."/>
            <person name="Xu Y."/>
            <person name="Minogue T.D."/>
            <person name="Chain P.S."/>
        </authorList>
    </citation>
    <scope>NUCLEOTIDE SEQUENCE [LARGE SCALE GENOMIC DNA]</scope>
    <source>
        <strain evidence="1 2">LVS</strain>
    </source>
</reference>
<protein>
    <submittedName>
        <fullName evidence="1">Flavin containing amine oxidoreductase family protein</fullName>
    </submittedName>
</protein>
<sequence>MIKIAIIGAGIAGLTAAKILKDCAQVIVFEKSRGVSGRMSTRYADPYYFDHGTQYFTAKSTNFKEFLKPMIDNGISRTGKLILLKSKVIR</sequence>
<dbReference type="Gene3D" id="3.90.660.10">
    <property type="match status" value="1"/>
</dbReference>
<dbReference type="InterPro" id="IPR036188">
    <property type="entry name" value="FAD/NAD-bd_sf"/>
</dbReference>
<dbReference type="SUPFAM" id="SSF51905">
    <property type="entry name" value="FAD/NAD(P)-binding domain"/>
    <property type="match status" value="1"/>
</dbReference>
<dbReference type="Gene3D" id="3.50.50.60">
    <property type="entry name" value="FAD/NAD(P)-binding domain"/>
    <property type="match status" value="1"/>
</dbReference>
<gene>
    <name evidence="1" type="ORF">AW21_599</name>
</gene>
<dbReference type="AlphaFoldDB" id="A0AAI8FSE3"/>
<evidence type="ECO:0000313" key="1">
    <source>
        <dbReference type="EMBL" id="AJI58428.1"/>
    </source>
</evidence>
<dbReference type="Proteomes" id="UP000031874">
    <property type="component" value="Chromosome"/>
</dbReference>
<name>A0AAI8FSE3_FRATH</name>
<dbReference type="Pfam" id="PF13450">
    <property type="entry name" value="NAD_binding_8"/>
    <property type="match status" value="1"/>
</dbReference>
<dbReference type="PANTHER" id="PTHR16128:SF5">
    <property type="entry name" value="FAD_NAD(P)-BINDING OXIDOREDUCTASE FAMILY PROTEIN"/>
    <property type="match status" value="1"/>
</dbReference>
<dbReference type="EMBL" id="CP009694">
    <property type="protein sequence ID" value="AJI58428.1"/>
    <property type="molecule type" value="Genomic_DNA"/>
</dbReference>
<proteinExistence type="predicted"/>